<feature type="transmembrane region" description="Helical" evidence="5">
    <location>
        <begin position="12"/>
        <end position="32"/>
    </location>
</feature>
<comment type="caution">
    <text evidence="7">The sequence shown here is derived from an EMBL/GenBank/DDBJ whole genome shotgun (WGS) entry which is preliminary data.</text>
</comment>
<dbReference type="InterPro" id="IPR006694">
    <property type="entry name" value="Fatty_acid_hydroxylase"/>
</dbReference>
<accession>A0ABT3IUT9</accession>
<dbReference type="InterPro" id="IPR050307">
    <property type="entry name" value="Sterol_Desaturase_Related"/>
</dbReference>
<evidence type="ECO:0000313" key="8">
    <source>
        <dbReference type="Proteomes" id="UP001207742"/>
    </source>
</evidence>
<dbReference type="Pfam" id="PF04116">
    <property type="entry name" value="FA_hydroxylase"/>
    <property type="match status" value="1"/>
</dbReference>
<organism evidence="7 8">
    <name type="scientific">Chitinophaga nivalis</name>
    <dbReference type="NCBI Taxonomy" id="2991709"/>
    <lineage>
        <taxon>Bacteria</taxon>
        <taxon>Pseudomonadati</taxon>
        <taxon>Bacteroidota</taxon>
        <taxon>Chitinophagia</taxon>
        <taxon>Chitinophagales</taxon>
        <taxon>Chitinophagaceae</taxon>
        <taxon>Chitinophaga</taxon>
    </lineage>
</organism>
<evidence type="ECO:0000256" key="4">
    <source>
        <dbReference type="ARBA" id="ARBA00023136"/>
    </source>
</evidence>
<protein>
    <submittedName>
        <fullName evidence="7">Sterol desaturase family protein</fullName>
    </submittedName>
</protein>
<reference evidence="7 8" key="1">
    <citation type="submission" date="2022-10" db="EMBL/GenBank/DDBJ databases">
        <title>Chitinophaga nivalis PC15 sp. nov., isolated from Pyeongchang county, South Korea.</title>
        <authorList>
            <person name="Trinh H.N."/>
        </authorList>
    </citation>
    <scope>NUCLEOTIDE SEQUENCE [LARGE SCALE GENOMIC DNA]</scope>
    <source>
        <strain evidence="7 8">PC14</strain>
    </source>
</reference>
<dbReference type="PANTHER" id="PTHR11863">
    <property type="entry name" value="STEROL DESATURASE"/>
    <property type="match status" value="1"/>
</dbReference>
<feature type="transmembrane region" description="Helical" evidence="5">
    <location>
        <begin position="146"/>
        <end position="166"/>
    </location>
</feature>
<evidence type="ECO:0000256" key="1">
    <source>
        <dbReference type="ARBA" id="ARBA00004370"/>
    </source>
</evidence>
<evidence type="ECO:0000256" key="3">
    <source>
        <dbReference type="ARBA" id="ARBA00022989"/>
    </source>
</evidence>
<keyword evidence="8" id="KW-1185">Reference proteome</keyword>
<dbReference type="Proteomes" id="UP001207742">
    <property type="component" value="Unassembled WGS sequence"/>
</dbReference>
<comment type="subcellular location">
    <subcellularLocation>
        <location evidence="1">Membrane</location>
    </subcellularLocation>
</comment>
<dbReference type="EMBL" id="JAPDNS010000002">
    <property type="protein sequence ID" value="MCW3487772.1"/>
    <property type="molecule type" value="Genomic_DNA"/>
</dbReference>
<keyword evidence="3 5" id="KW-1133">Transmembrane helix</keyword>
<name>A0ABT3IUT9_9BACT</name>
<proteinExistence type="predicted"/>
<feature type="transmembrane region" description="Helical" evidence="5">
    <location>
        <begin position="44"/>
        <end position="66"/>
    </location>
</feature>
<feature type="domain" description="Fatty acid hydroxylase" evidence="6">
    <location>
        <begin position="92"/>
        <end position="229"/>
    </location>
</feature>
<keyword evidence="4 5" id="KW-0472">Membrane</keyword>
<dbReference type="RefSeq" id="WP_264734577.1">
    <property type="nucleotide sequence ID" value="NZ_JAPDNR010000001.1"/>
</dbReference>
<feature type="transmembrane region" description="Helical" evidence="5">
    <location>
        <begin position="86"/>
        <end position="109"/>
    </location>
</feature>
<keyword evidence="2 5" id="KW-0812">Transmembrane</keyword>
<evidence type="ECO:0000259" key="6">
    <source>
        <dbReference type="Pfam" id="PF04116"/>
    </source>
</evidence>
<evidence type="ECO:0000256" key="2">
    <source>
        <dbReference type="ARBA" id="ARBA00022692"/>
    </source>
</evidence>
<gene>
    <name evidence="7" type="ORF">OL497_28020</name>
</gene>
<evidence type="ECO:0000313" key="7">
    <source>
        <dbReference type="EMBL" id="MCW3487772.1"/>
    </source>
</evidence>
<evidence type="ECO:0000256" key="5">
    <source>
        <dbReference type="SAM" id="Phobius"/>
    </source>
</evidence>
<sequence>MVSFFENIPSSYRTAMLVGGLLLLWIIEGIIPRFRFRHNRYQHAGINLFFTLTTLIINTAAAFLIVKAAWWTSSRHFGLLYLLQLPLWLHTILALLMLDFIGAYLIHLVQHKTAWMWRYHKIHHIDTHIDSTTALRHHPIESCFRVVALFLAILIMGVPFWMVMFYQTLSAFMSQFNHANIHLPKALDNALSWVIVSPDMHKVHHSHFQPETDSNYANIFSLWDRLFGTFVKVADTTAIKYGLDEYGATRYEAIGPLLKVPWEQEPYTSAKENTNSHKHL</sequence>